<organism evidence="3 4">
    <name type="scientific">Streptococcus troglodytae</name>
    <dbReference type="NCBI Taxonomy" id="1111760"/>
    <lineage>
        <taxon>Bacteria</taxon>
        <taxon>Bacillati</taxon>
        <taxon>Bacillota</taxon>
        <taxon>Bacilli</taxon>
        <taxon>Lactobacillales</taxon>
        <taxon>Streptococcaceae</taxon>
        <taxon>Streptococcus</taxon>
    </lineage>
</organism>
<evidence type="ECO:0000256" key="1">
    <source>
        <dbReference type="SAM" id="Phobius"/>
    </source>
</evidence>
<dbReference type="PANTHER" id="PTHR14969">
    <property type="entry name" value="SPHINGOSINE-1-PHOSPHATE PHOSPHOHYDROLASE"/>
    <property type="match status" value="1"/>
</dbReference>
<dbReference type="PANTHER" id="PTHR14969:SF13">
    <property type="entry name" value="AT30094P"/>
    <property type="match status" value="1"/>
</dbReference>
<dbReference type="RefSeq" id="WP_128832899.1">
    <property type="nucleotide sequence ID" value="NZ_AP014612.1"/>
</dbReference>
<dbReference type="Gene3D" id="1.20.144.10">
    <property type="entry name" value="Phosphatidic acid phosphatase type 2/haloperoxidase"/>
    <property type="match status" value="2"/>
</dbReference>
<dbReference type="KEGG" id="strg:SRT_04250"/>
<reference evidence="3 4" key="1">
    <citation type="journal article" date="2016" name="Microbiol. Immunol.">
        <title>Complete genome sequence of Streptococcus troglodytae TKU31 isolated from the oral cavity of a chimpanzee (Pan troglodytes).</title>
        <authorList>
            <person name="Okamoto M."/>
            <person name="Naito M."/>
            <person name="Miyanohara M."/>
            <person name="Imai S."/>
            <person name="Nomura Y."/>
            <person name="Saito W."/>
            <person name="Momoi Y."/>
            <person name="Takada K."/>
            <person name="Miyabe-Nishiwaki T."/>
            <person name="Tomonaga M."/>
            <person name="Hanada N."/>
        </authorList>
    </citation>
    <scope>NUCLEOTIDE SEQUENCE [LARGE SCALE GENOMIC DNA]</scope>
    <source>
        <strain evidence="4">TKU 31</strain>
    </source>
</reference>
<feature type="transmembrane region" description="Helical" evidence="1">
    <location>
        <begin position="157"/>
        <end position="178"/>
    </location>
</feature>
<dbReference type="InterPro" id="IPR036938">
    <property type="entry name" value="PAP2/HPO_sf"/>
</dbReference>
<keyword evidence="1" id="KW-1133">Transmembrane helix</keyword>
<dbReference type="CDD" id="cd03392">
    <property type="entry name" value="PAP2_like_2"/>
    <property type="match status" value="1"/>
</dbReference>
<accession>A0A1L7LHN5</accession>
<feature type="transmembrane region" description="Helical" evidence="1">
    <location>
        <begin position="184"/>
        <end position="202"/>
    </location>
</feature>
<feature type="transmembrane region" description="Helical" evidence="1">
    <location>
        <begin position="87"/>
        <end position="108"/>
    </location>
</feature>
<feature type="domain" description="Phosphatidic acid phosphatase type 2/haloperoxidase" evidence="2">
    <location>
        <begin position="87"/>
        <end position="199"/>
    </location>
</feature>
<dbReference type="SUPFAM" id="SSF48317">
    <property type="entry name" value="Acid phosphatase/Vanadium-dependent haloperoxidase"/>
    <property type="match status" value="1"/>
</dbReference>
<dbReference type="Pfam" id="PF01569">
    <property type="entry name" value="PAP2"/>
    <property type="match status" value="1"/>
</dbReference>
<keyword evidence="4" id="KW-1185">Reference proteome</keyword>
<keyword evidence="1" id="KW-0472">Membrane</keyword>
<dbReference type="AlphaFoldDB" id="A0A1L7LHN5"/>
<dbReference type="SMART" id="SM00014">
    <property type="entry name" value="acidPPc"/>
    <property type="match status" value="1"/>
</dbReference>
<keyword evidence="1" id="KW-0812">Transmembrane</keyword>
<dbReference type="EMBL" id="AP014612">
    <property type="protein sequence ID" value="BAQ23686.1"/>
    <property type="molecule type" value="Genomic_DNA"/>
</dbReference>
<evidence type="ECO:0000313" key="3">
    <source>
        <dbReference type="EMBL" id="BAQ23686.1"/>
    </source>
</evidence>
<gene>
    <name evidence="3" type="ORF">SRT_04250</name>
</gene>
<dbReference type="Proteomes" id="UP000217758">
    <property type="component" value="Chromosome"/>
</dbReference>
<feature type="transmembrane region" description="Helical" evidence="1">
    <location>
        <begin position="7"/>
        <end position="25"/>
    </location>
</feature>
<proteinExistence type="predicted"/>
<evidence type="ECO:0000313" key="4">
    <source>
        <dbReference type="Proteomes" id="UP000217758"/>
    </source>
</evidence>
<name>A0A1L7LHN5_9STRE</name>
<dbReference type="InterPro" id="IPR000326">
    <property type="entry name" value="PAP2/HPO"/>
</dbReference>
<protein>
    <submittedName>
        <fullName evidence="3">Phosphatase</fullName>
    </submittedName>
</protein>
<feature type="transmembrane region" description="Helical" evidence="1">
    <location>
        <begin position="61"/>
        <end position="80"/>
    </location>
</feature>
<sequence>MKIKQIYLLRSSFAFLLLVFLGYLVKFYPENLAGIDTNIQTAMRGDFPSVATRFFTTITNLGNELFLFLFCLFLSFSFYIKNWKAEAGFILVNFIAVGLLSTALKYLYQRPRPKIKWLIQTTGPSFPSWHTASILLITAAIVVIIQQRMKSSFLRLLLQILLIVTALLVGISRIYIGVHHPTDILGGWLLALGLSQMIYPYYHEWRFKWRFSGKQK</sequence>
<evidence type="ECO:0000259" key="2">
    <source>
        <dbReference type="SMART" id="SM00014"/>
    </source>
</evidence>
<feature type="transmembrane region" description="Helical" evidence="1">
    <location>
        <begin position="128"/>
        <end position="145"/>
    </location>
</feature>